<feature type="compositionally biased region" description="Low complexity" evidence="1">
    <location>
        <begin position="131"/>
        <end position="163"/>
    </location>
</feature>
<protein>
    <submittedName>
        <fullName evidence="2">Stage V sporulation protein SpoVS</fullName>
    </submittedName>
</protein>
<name>A0AAJ1TLQ6_9BACL</name>
<accession>A0AAJ1TLQ6</accession>
<sequence>MNKLTTALLAGKKYREFYEIRVDEEIYQIEIRPLTHIEKAEVQAVETASIKMNSKNVGTSDRMSSQEMEMNTADVIRDSAKAELKAVALGTVDPEWTEDMIDQLWKAEWIEGAYNRILEISGVANKKKQESTSSTQTEPQEQTPKVEQQESTTQTEQTEQSEQNLNSFRQE</sequence>
<dbReference type="Proteomes" id="UP001238450">
    <property type="component" value="Unassembled WGS sequence"/>
</dbReference>
<feature type="region of interest" description="Disordered" evidence="1">
    <location>
        <begin position="124"/>
        <end position="171"/>
    </location>
</feature>
<dbReference type="AlphaFoldDB" id="A0AAJ1TLQ6"/>
<organism evidence="2 3">
    <name type="scientific">Croceifilum oryzae</name>
    <dbReference type="NCBI Taxonomy" id="1553429"/>
    <lineage>
        <taxon>Bacteria</taxon>
        <taxon>Bacillati</taxon>
        <taxon>Bacillota</taxon>
        <taxon>Bacilli</taxon>
        <taxon>Bacillales</taxon>
        <taxon>Thermoactinomycetaceae</taxon>
        <taxon>Croceifilum</taxon>
    </lineage>
</organism>
<keyword evidence="3" id="KW-1185">Reference proteome</keyword>
<proteinExistence type="predicted"/>
<evidence type="ECO:0000313" key="2">
    <source>
        <dbReference type="EMBL" id="MDQ0418459.1"/>
    </source>
</evidence>
<reference evidence="2 3" key="1">
    <citation type="submission" date="2023-07" db="EMBL/GenBank/DDBJ databases">
        <title>Genomic Encyclopedia of Type Strains, Phase IV (KMG-IV): sequencing the most valuable type-strain genomes for metagenomic binning, comparative biology and taxonomic classification.</title>
        <authorList>
            <person name="Goeker M."/>
        </authorList>
    </citation>
    <scope>NUCLEOTIDE SEQUENCE [LARGE SCALE GENOMIC DNA]</scope>
    <source>
        <strain evidence="2 3">DSM 46876</strain>
    </source>
</reference>
<dbReference type="RefSeq" id="WP_307254188.1">
    <property type="nucleotide sequence ID" value="NZ_JAUSUV010000012.1"/>
</dbReference>
<evidence type="ECO:0000313" key="3">
    <source>
        <dbReference type="Proteomes" id="UP001238450"/>
    </source>
</evidence>
<dbReference type="EMBL" id="JAUSUV010000012">
    <property type="protein sequence ID" value="MDQ0418459.1"/>
    <property type="molecule type" value="Genomic_DNA"/>
</dbReference>
<evidence type="ECO:0000256" key="1">
    <source>
        <dbReference type="SAM" id="MobiDB-lite"/>
    </source>
</evidence>
<gene>
    <name evidence="2" type="ORF">J2Z48_002651</name>
</gene>
<comment type="caution">
    <text evidence="2">The sequence shown here is derived from an EMBL/GenBank/DDBJ whole genome shotgun (WGS) entry which is preliminary data.</text>
</comment>